<dbReference type="OMA" id="CTSERYH"/>
<evidence type="ECO:0000313" key="5">
    <source>
        <dbReference type="Proteomes" id="UP000887567"/>
    </source>
</evidence>
<proteinExistence type="predicted"/>
<dbReference type="Proteomes" id="UP000887567">
    <property type="component" value="Unplaced"/>
</dbReference>
<keyword evidence="1" id="KW-0863">Zinc-finger</keyword>
<organism evidence="4 5">
    <name type="scientific">Exaiptasia diaphana</name>
    <name type="common">Tropical sea anemone</name>
    <name type="synonym">Aiptasia pulchella</name>
    <dbReference type="NCBI Taxonomy" id="2652724"/>
    <lineage>
        <taxon>Eukaryota</taxon>
        <taxon>Metazoa</taxon>
        <taxon>Cnidaria</taxon>
        <taxon>Anthozoa</taxon>
        <taxon>Hexacorallia</taxon>
        <taxon>Actiniaria</taxon>
        <taxon>Aiptasiidae</taxon>
        <taxon>Exaiptasia</taxon>
    </lineage>
</organism>
<feature type="domain" description="C2H2-type" evidence="3">
    <location>
        <begin position="52"/>
        <end position="80"/>
    </location>
</feature>
<feature type="region of interest" description="Disordered" evidence="2">
    <location>
        <begin position="435"/>
        <end position="460"/>
    </location>
</feature>
<evidence type="ECO:0000256" key="2">
    <source>
        <dbReference type="SAM" id="MobiDB-lite"/>
    </source>
</evidence>
<accession>A0A913XSA5</accession>
<sequence>MADESEDFDSDESFCLELELDEDDENCSDIDEEWDSLDFEEVEEAETHDKPFACDFCSKRFVTRGWLTRHLSLKHNQQAQTSTTELETGETEQNNNSHRNKIAYANGRVARYSIVEAKEDSTELLKSVLCKAQEYGPFKLKSQRKEPSNGNKANELARNISKSFDESAEKFAKKAVETLWSAVIAGDKCKVISSAFEAVNTTFHNVRSSNMCIELWKTLLNDMNLGSGSNILCQFIYDGIFKELLNRRESSIWNSEQQATKENTYELDHLEENALHYVAGYIPLAIKRDVNKFHPSNTSHVIHVIDKWIISSDKKGNCPSSYLDYTTKWIKAVDRGGLTQVNHNFYLFVRRIEGVFRQYLNNSFLISYNGGSIKVIIINELLSSKSLITTWGQIVGSINEGLSYKLFKHIVTLYVDIRARAFVEAWLQKMRHNKKQQVSKKGEHGLRKELQKSGSAGRTQ</sequence>
<dbReference type="InterPro" id="IPR036236">
    <property type="entry name" value="Znf_C2H2_sf"/>
</dbReference>
<dbReference type="SMART" id="SM00355">
    <property type="entry name" value="ZnF_C2H2"/>
    <property type="match status" value="1"/>
</dbReference>
<dbReference type="SUPFAM" id="SSF57667">
    <property type="entry name" value="beta-beta-alpha zinc fingers"/>
    <property type="match status" value="1"/>
</dbReference>
<feature type="region of interest" description="Disordered" evidence="2">
    <location>
        <begin position="76"/>
        <end position="100"/>
    </location>
</feature>
<evidence type="ECO:0000256" key="1">
    <source>
        <dbReference type="PROSITE-ProRule" id="PRU00042"/>
    </source>
</evidence>
<evidence type="ECO:0000313" key="4">
    <source>
        <dbReference type="EnsemblMetazoa" id="XP_020908934.2"/>
    </source>
</evidence>
<feature type="compositionally biased region" description="Basic and acidic residues" evidence="2">
    <location>
        <begin position="440"/>
        <end position="451"/>
    </location>
</feature>
<keyword evidence="1" id="KW-0479">Metal-binding</keyword>
<dbReference type="PROSITE" id="PS00028">
    <property type="entry name" value="ZINC_FINGER_C2H2_1"/>
    <property type="match status" value="1"/>
</dbReference>
<protein>
    <recommendedName>
        <fullName evidence="3">C2H2-type domain-containing protein</fullName>
    </recommendedName>
</protein>
<dbReference type="OrthoDB" id="6022533at2759"/>
<evidence type="ECO:0000259" key="3">
    <source>
        <dbReference type="PROSITE" id="PS50157"/>
    </source>
</evidence>
<dbReference type="RefSeq" id="XP_020908934.2">
    <property type="nucleotide sequence ID" value="XM_021053275.2"/>
</dbReference>
<keyword evidence="1" id="KW-0862">Zinc</keyword>
<dbReference type="PROSITE" id="PS50157">
    <property type="entry name" value="ZINC_FINGER_C2H2_2"/>
    <property type="match status" value="1"/>
</dbReference>
<dbReference type="EnsemblMetazoa" id="XM_021053275.2">
    <property type="protein sequence ID" value="XP_020908934.2"/>
    <property type="gene ID" value="LOC110246889"/>
</dbReference>
<reference evidence="4" key="1">
    <citation type="submission" date="2022-11" db="UniProtKB">
        <authorList>
            <consortium name="EnsemblMetazoa"/>
        </authorList>
    </citation>
    <scope>IDENTIFICATION</scope>
</reference>
<dbReference type="Gene3D" id="3.30.160.60">
    <property type="entry name" value="Classic Zinc Finger"/>
    <property type="match status" value="1"/>
</dbReference>
<dbReference type="GeneID" id="110246889"/>
<dbReference type="KEGG" id="epa:110246889"/>
<name>A0A913XSA5_EXADI</name>
<dbReference type="AlphaFoldDB" id="A0A913XSA5"/>
<dbReference type="GO" id="GO:0008270">
    <property type="term" value="F:zinc ion binding"/>
    <property type="evidence" value="ECO:0007669"/>
    <property type="project" value="UniProtKB-KW"/>
</dbReference>
<keyword evidence="5" id="KW-1185">Reference proteome</keyword>
<dbReference type="InterPro" id="IPR013087">
    <property type="entry name" value="Znf_C2H2_type"/>
</dbReference>